<evidence type="ECO:0000256" key="1">
    <source>
        <dbReference type="ARBA" id="ARBA00004162"/>
    </source>
</evidence>
<protein>
    <recommendedName>
        <fullName evidence="12">Sec-independent protein translocase protein TatA</fullName>
    </recommendedName>
</protein>
<feature type="transmembrane region" description="Helical" evidence="10">
    <location>
        <begin position="6"/>
        <end position="27"/>
    </location>
</feature>
<keyword evidence="2" id="KW-0813">Transport</keyword>
<dbReference type="PANTHER" id="PTHR42982">
    <property type="entry name" value="SEC-INDEPENDENT PROTEIN TRANSLOCASE PROTEIN TATA"/>
    <property type="match status" value="1"/>
</dbReference>
<accession>A0A382CZY3</accession>
<evidence type="ECO:0000313" key="11">
    <source>
        <dbReference type="EMBL" id="SVB31334.1"/>
    </source>
</evidence>
<proteinExistence type="inferred from homology"/>
<dbReference type="GO" id="GO:0005886">
    <property type="term" value="C:plasma membrane"/>
    <property type="evidence" value="ECO:0007669"/>
    <property type="project" value="UniProtKB-SubCell"/>
</dbReference>
<feature type="compositionally biased region" description="Acidic residues" evidence="9">
    <location>
        <begin position="53"/>
        <end position="62"/>
    </location>
</feature>
<name>A0A382CZY3_9ZZZZ</name>
<keyword evidence="7" id="KW-0811">Translocation</keyword>
<keyword evidence="6 10" id="KW-1133">Transmembrane helix</keyword>
<keyword evidence="4 10" id="KW-0812">Transmembrane</keyword>
<gene>
    <name evidence="11" type="ORF">METZ01_LOCUS184188</name>
</gene>
<evidence type="ECO:0000256" key="5">
    <source>
        <dbReference type="ARBA" id="ARBA00022927"/>
    </source>
</evidence>
<evidence type="ECO:0000256" key="7">
    <source>
        <dbReference type="ARBA" id="ARBA00023010"/>
    </source>
</evidence>
<feature type="compositionally biased region" description="Polar residues" evidence="9">
    <location>
        <begin position="65"/>
        <end position="86"/>
    </location>
</feature>
<keyword evidence="5" id="KW-0653">Protein transport</keyword>
<evidence type="ECO:0008006" key="12">
    <source>
        <dbReference type="Google" id="ProtNLM"/>
    </source>
</evidence>
<dbReference type="Gene3D" id="1.20.5.3310">
    <property type="match status" value="1"/>
</dbReference>
<keyword evidence="3" id="KW-1003">Cell membrane</keyword>
<dbReference type="HAMAP" id="MF_00236">
    <property type="entry name" value="TatA_E"/>
    <property type="match status" value="1"/>
</dbReference>
<dbReference type="InterPro" id="IPR006312">
    <property type="entry name" value="TatA/E"/>
</dbReference>
<comment type="subcellular location">
    <subcellularLocation>
        <location evidence="1">Cell membrane</location>
        <topology evidence="1">Single-pass membrane protein</topology>
    </subcellularLocation>
</comment>
<dbReference type="PANTHER" id="PTHR42982:SF1">
    <property type="entry name" value="SEC-INDEPENDENT PROTEIN TRANSLOCASE PROTEIN TATA"/>
    <property type="match status" value="1"/>
</dbReference>
<feature type="region of interest" description="Disordered" evidence="9">
    <location>
        <begin position="48"/>
        <end position="94"/>
    </location>
</feature>
<dbReference type="AlphaFoldDB" id="A0A382CZY3"/>
<dbReference type="Pfam" id="PF02416">
    <property type="entry name" value="TatA_B_E"/>
    <property type="match status" value="1"/>
</dbReference>
<evidence type="ECO:0000256" key="3">
    <source>
        <dbReference type="ARBA" id="ARBA00022475"/>
    </source>
</evidence>
<evidence type="ECO:0000256" key="8">
    <source>
        <dbReference type="ARBA" id="ARBA00023136"/>
    </source>
</evidence>
<keyword evidence="8 10" id="KW-0472">Membrane</keyword>
<evidence type="ECO:0000256" key="6">
    <source>
        <dbReference type="ARBA" id="ARBA00022989"/>
    </source>
</evidence>
<evidence type="ECO:0000256" key="2">
    <source>
        <dbReference type="ARBA" id="ARBA00022448"/>
    </source>
</evidence>
<evidence type="ECO:0000256" key="9">
    <source>
        <dbReference type="SAM" id="MobiDB-lite"/>
    </source>
</evidence>
<dbReference type="GO" id="GO:0043953">
    <property type="term" value="P:protein transport by the Tat complex"/>
    <property type="evidence" value="ECO:0007669"/>
    <property type="project" value="InterPro"/>
</dbReference>
<organism evidence="11">
    <name type="scientific">marine metagenome</name>
    <dbReference type="NCBI Taxonomy" id="408172"/>
    <lineage>
        <taxon>unclassified sequences</taxon>
        <taxon>metagenomes</taxon>
        <taxon>ecological metagenomes</taxon>
    </lineage>
</organism>
<dbReference type="InterPro" id="IPR003369">
    <property type="entry name" value="TatA/B/E"/>
</dbReference>
<evidence type="ECO:0000256" key="4">
    <source>
        <dbReference type="ARBA" id="ARBA00022692"/>
    </source>
</evidence>
<evidence type="ECO:0000256" key="10">
    <source>
        <dbReference type="SAM" id="Phobius"/>
    </source>
</evidence>
<sequence>MPTLLFGTLGGPEIAIIAGVIVLMFGVGKISGLGREFGNSIKEFRRAVKEPTDAAETDDSPVEDQAQTAASVQQTEGPPQSTSTDTAETKKNIF</sequence>
<reference evidence="11" key="1">
    <citation type="submission" date="2018-05" db="EMBL/GenBank/DDBJ databases">
        <authorList>
            <person name="Lanie J.A."/>
            <person name="Ng W.-L."/>
            <person name="Kazmierczak K.M."/>
            <person name="Andrzejewski T.M."/>
            <person name="Davidsen T.M."/>
            <person name="Wayne K.J."/>
            <person name="Tettelin H."/>
            <person name="Glass J.I."/>
            <person name="Rusch D."/>
            <person name="Podicherti R."/>
            <person name="Tsui H.-C.T."/>
            <person name="Winkler M.E."/>
        </authorList>
    </citation>
    <scope>NUCLEOTIDE SEQUENCE</scope>
</reference>
<dbReference type="EMBL" id="UINC01036806">
    <property type="protein sequence ID" value="SVB31334.1"/>
    <property type="molecule type" value="Genomic_DNA"/>
</dbReference>